<dbReference type="Gene3D" id="3.40.960.10">
    <property type="entry name" value="VSR Endonuclease"/>
    <property type="match status" value="1"/>
</dbReference>
<evidence type="ECO:0000313" key="2">
    <source>
        <dbReference type="Proteomes" id="UP000014809"/>
    </source>
</evidence>
<dbReference type="EMBL" id="CP003696">
    <property type="protein sequence ID" value="AGP31590.1"/>
    <property type="molecule type" value="Genomic_DNA"/>
</dbReference>
<keyword evidence="2" id="KW-1185">Reference proteome</keyword>
<proteinExistence type="predicted"/>
<gene>
    <name evidence="1" type="ORF">A606_09755</name>
</gene>
<evidence type="ECO:0008006" key="3">
    <source>
        <dbReference type="Google" id="ProtNLM"/>
    </source>
</evidence>
<dbReference type="PATRIC" id="fig|1200352.3.peg.1986"/>
<protein>
    <recommendedName>
        <fullName evidence="3">DUF559 domain-containing protein</fullName>
    </recommendedName>
</protein>
<dbReference type="eggNOG" id="COG2852">
    <property type="taxonomic scope" value="Bacteria"/>
</dbReference>
<sequence>MTKHRLWTTAELLKDGQTHRQIAAATAAGKLHPVIRGVYSVREPTDRMTLRALADQRKVPLTFTGTTAAFLYGLTTMQWPAQGRVPREAGRRGSSLLTVTAGQTLRRWTIDGFRVTSPVETAVCLADGGWDQQQLRNFLTREYSGAKGNDVLVEDLGALPPRLRATAADLLDGLVTGTASKLELRAVTRILRALDNVDVTVQVNVKVAGYRFDIVIPEADVLIEIDSFAFHGAGGEKVTEQTFLRDRWKGNTAVRSGWTLLRYADKCVDFAGSHMAEQVADTVTYNLTHRRTRRRRSPGELLATDGLVWEWHPLFRRA</sequence>
<dbReference type="Proteomes" id="UP000014809">
    <property type="component" value="Chromosome"/>
</dbReference>
<dbReference type="SUPFAM" id="SSF52980">
    <property type="entry name" value="Restriction endonuclease-like"/>
    <property type="match status" value="1"/>
</dbReference>
<dbReference type="RefSeq" id="WP_020441943.1">
    <property type="nucleotide sequence ID" value="NC_021663.1"/>
</dbReference>
<dbReference type="AlphaFoldDB" id="S4XIN0"/>
<dbReference type="STRING" id="1200352.A606_09755"/>
<name>S4XIN0_9CORY</name>
<organism evidence="1 2">
    <name type="scientific">Corynebacterium terpenotabidum Y-11</name>
    <dbReference type="NCBI Taxonomy" id="1200352"/>
    <lineage>
        <taxon>Bacteria</taxon>
        <taxon>Bacillati</taxon>
        <taxon>Actinomycetota</taxon>
        <taxon>Actinomycetes</taxon>
        <taxon>Mycobacteriales</taxon>
        <taxon>Corynebacteriaceae</taxon>
        <taxon>Corynebacterium</taxon>
    </lineage>
</organism>
<dbReference type="HOGENOM" id="CLU_059335_0_0_11"/>
<evidence type="ECO:0000313" key="1">
    <source>
        <dbReference type="EMBL" id="AGP31590.1"/>
    </source>
</evidence>
<reference evidence="1 2" key="1">
    <citation type="submission" date="2012-06" db="EMBL/GenBank/DDBJ databases">
        <title>Complete genome sequence of Corynebacterium terpenotabidum Y-11 (=DSM 44721).</title>
        <authorList>
            <person name="Ruckert C."/>
            <person name="Albersmeier A."/>
            <person name="Al-Dilaimi A."/>
            <person name="Szczepanowski R."/>
            <person name="Kalinowski J."/>
        </authorList>
    </citation>
    <scope>NUCLEOTIDE SEQUENCE [LARGE SCALE GENOMIC DNA]</scope>
    <source>
        <strain evidence="1 2">Y-11</strain>
    </source>
</reference>
<accession>S4XIN0</accession>
<dbReference type="KEGG" id="cter:A606_09755"/>
<dbReference type="InterPro" id="IPR011335">
    <property type="entry name" value="Restrct_endonuc-II-like"/>
</dbReference>